<keyword evidence="9" id="KW-0325">Glycoprotein</keyword>
<keyword evidence="8" id="KW-0675">Receptor</keyword>
<dbReference type="PANTHER" id="PTHR25466:SF2">
    <property type="entry name" value="T-LYMPHOCYTE ACTIVATION ANTIGEN CD86"/>
    <property type="match status" value="1"/>
</dbReference>
<dbReference type="InParanoid" id="A0A6P8RAI1"/>
<reference evidence="16" key="1">
    <citation type="submission" date="2025-08" db="UniProtKB">
        <authorList>
            <consortium name="RefSeq"/>
        </authorList>
    </citation>
    <scope>IDENTIFICATION</scope>
</reference>
<evidence type="ECO:0000256" key="1">
    <source>
        <dbReference type="ARBA" id="ARBA00004251"/>
    </source>
</evidence>
<feature type="signal peptide" evidence="13">
    <location>
        <begin position="1"/>
        <end position="26"/>
    </location>
</feature>
<feature type="domain" description="Ig-like" evidence="14">
    <location>
        <begin position="162"/>
        <end position="240"/>
    </location>
</feature>
<dbReference type="KEGG" id="gsh:117358733"/>
<dbReference type="Gene3D" id="2.60.40.10">
    <property type="entry name" value="Immunoglobulins"/>
    <property type="match status" value="2"/>
</dbReference>
<dbReference type="InterPro" id="IPR053896">
    <property type="entry name" value="BTN3A2-like_Ig-C"/>
</dbReference>
<dbReference type="GO" id="GO:0007166">
    <property type="term" value="P:cell surface receptor signaling pathway"/>
    <property type="evidence" value="ECO:0007669"/>
    <property type="project" value="TreeGrafter"/>
</dbReference>
<dbReference type="GO" id="GO:0031295">
    <property type="term" value="P:T cell costimulation"/>
    <property type="evidence" value="ECO:0007669"/>
    <property type="project" value="TreeGrafter"/>
</dbReference>
<keyword evidence="5 12" id="KW-1133">Transmembrane helix</keyword>
<dbReference type="InterPro" id="IPR051713">
    <property type="entry name" value="T-cell_Activation_Regulation"/>
</dbReference>
<evidence type="ECO:0000256" key="8">
    <source>
        <dbReference type="ARBA" id="ARBA00023170"/>
    </source>
</evidence>
<dbReference type="PANTHER" id="PTHR25466">
    <property type="entry name" value="T-LYMPHOCYTE ACTIVATION ANTIGEN"/>
    <property type="match status" value="1"/>
</dbReference>
<feature type="region of interest" description="Disordered" evidence="11">
    <location>
        <begin position="288"/>
        <end position="313"/>
    </location>
</feature>
<proteinExistence type="predicted"/>
<keyword evidence="15" id="KW-1185">Reference proteome</keyword>
<evidence type="ECO:0000313" key="15">
    <source>
        <dbReference type="Proteomes" id="UP000515159"/>
    </source>
</evidence>
<keyword evidence="10" id="KW-0393">Immunoglobulin domain</keyword>
<keyword evidence="3 12" id="KW-0812">Transmembrane</keyword>
<feature type="domain" description="Ig-like" evidence="14">
    <location>
        <begin position="11"/>
        <end position="130"/>
    </location>
</feature>
<dbReference type="GO" id="GO:0006955">
    <property type="term" value="P:immune response"/>
    <property type="evidence" value="ECO:0007669"/>
    <property type="project" value="TreeGrafter"/>
</dbReference>
<evidence type="ECO:0000256" key="13">
    <source>
        <dbReference type="SAM" id="SignalP"/>
    </source>
</evidence>
<evidence type="ECO:0000256" key="5">
    <source>
        <dbReference type="ARBA" id="ARBA00022989"/>
    </source>
</evidence>
<evidence type="ECO:0000256" key="10">
    <source>
        <dbReference type="ARBA" id="ARBA00023319"/>
    </source>
</evidence>
<accession>A0A6P8RAI1</accession>
<name>A0A6P8RAI1_GEOSA</name>
<evidence type="ECO:0000259" key="14">
    <source>
        <dbReference type="PROSITE" id="PS50835"/>
    </source>
</evidence>
<evidence type="ECO:0000256" key="9">
    <source>
        <dbReference type="ARBA" id="ARBA00023180"/>
    </source>
</evidence>
<keyword evidence="6 12" id="KW-0472">Membrane</keyword>
<evidence type="ECO:0000313" key="16">
    <source>
        <dbReference type="RefSeq" id="XP_033796211.1"/>
    </source>
</evidence>
<evidence type="ECO:0000256" key="4">
    <source>
        <dbReference type="ARBA" id="ARBA00022729"/>
    </source>
</evidence>
<keyword evidence="2" id="KW-1003">Cell membrane</keyword>
<evidence type="ECO:0000256" key="11">
    <source>
        <dbReference type="SAM" id="MobiDB-lite"/>
    </source>
</evidence>
<organism evidence="15 16">
    <name type="scientific">Geotrypetes seraphini</name>
    <name type="common">Gaboon caecilian</name>
    <name type="synonym">Caecilia seraphini</name>
    <dbReference type="NCBI Taxonomy" id="260995"/>
    <lineage>
        <taxon>Eukaryota</taxon>
        <taxon>Metazoa</taxon>
        <taxon>Chordata</taxon>
        <taxon>Craniata</taxon>
        <taxon>Vertebrata</taxon>
        <taxon>Euteleostomi</taxon>
        <taxon>Amphibia</taxon>
        <taxon>Gymnophiona</taxon>
        <taxon>Geotrypetes</taxon>
    </lineage>
</organism>
<dbReference type="GO" id="GO:0042130">
    <property type="term" value="P:negative regulation of T cell proliferation"/>
    <property type="evidence" value="ECO:0007669"/>
    <property type="project" value="TreeGrafter"/>
</dbReference>
<dbReference type="InterPro" id="IPR007110">
    <property type="entry name" value="Ig-like_dom"/>
</dbReference>
<feature type="chain" id="PRO_5027729589" evidence="13">
    <location>
        <begin position="27"/>
        <end position="313"/>
    </location>
</feature>
<dbReference type="GO" id="GO:0042102">
    <property type="term" value="P:positive regulation of T cell proliferation"/>
    <property type="evidence" value="ECO:0007669"/>
    <property type="project" value="TreeGrafter"/>
</dbReference>
<dbReference type="GO" id="GO:0009897">
    <property type="term" value="C:external side of plasma membrane"/>
    <property type="evidence" value="ECO:0007669"/>
    <property type="project" value="TreeGrafter"/>
</dbReference>
<dbReference type="SUPFAM" id="SSF48726">
    <property type="entry name" value="Immunoglobulin"/>
    <property type="match status" value="2"/>
</dbReference>
<dbReference type="InterPro" id="IPR013783">
    <property type="entry name" value="Ig-like_fold"/>
</dbReference>
<dbReference type="InterPro" id="IPR036179">
    <property type="entry name" value="Ig-like_dom_sf"/>
</dbReference>
<keyword evidence="4 13" id="KW-0732">Signal</keyword>
<dbReference type="PROSITE" id="PS50835">
    <property type="entry name" value="IG_LIKE"/>
    <property type="match status" value="2"/>
</dbReference>
<evidence type="ECO:0000256" key="12">
    <source>
        <dbReference type="SAM" id="Phobius"/>
    </source>
</evidence>
<dbReference type="Pfam" id="PF22705">
    <property type="entry name" value="C2-set_3"/>
    <property type="match status" value="1"/>
</dbReference>
<evidence type="ECO:0000256" key="2">
    <source>
        <dbReference type="ARBA" id="ARBA00022475"/>
    </source>
</evidence>
<dbReference type="OrthoDB" id="5857426at2759"/>
<dbReference type="GeneID" id="117358733"/>
<dbReference type="GO" id="GO:0071222">
    <property type="term" value="P:cellular response to lipopolysaccharide"/>
    <property type="evidence" value="ECO:0007669"/>
    <property type="project" value="TreeGrafter"/>
</dbReference>
<protein>
    <submittedName>
        <fullName evidence="16">ICOS ligand-like isoform X1</fullName>
    </submittedName>
</protein>
<evidence type="ECO:0000256" key="6">
    <source>
        <dbReference type="ARBA" id="ARBA00023136"/>
    </source>
</evidence>
<evidence type="ECO:0000256" key="7">
    <source>
        <dbReference type="ARBA" id="ARBA00023157"/>
    </source>
</evidence>
<dbReference type="AlphaFoldDB" id="A0A6P8RAI1"/>
<evidence type="ECO:0000256" key="3">
    <source>
        <dbReference type="ARBA" id="ARBA00022692"/>
    </source>
</evidence>
<keyword evidence="7" id="KW-1015">Disulfide bond</keyword>
<gene>
    <name evidence="16" type="primary">LOC117358733</name>
</gene>
<comment type="subcellular location">
    <subcellularLocation>
        <location evidence="1">Cell membrane</location>
        <topology evidence="1">Single-pass type I membrane protein</topology>
    </subcellularLocation>
</comment>
<dbReference type="Proteomes" id="UP000515159">
    <property type="component" value="Chromosome 4"/>
</dbReference>
<sequence>MKNPRAQTWSPTLILTVLQIIGTGLASNFQIKANIGENVTLPCVFPAVQGLPLTDIRVFWQTSSDDVLMYLDSGIVKRIHKTNRYSNRTHFFGEYLSRGNFSLLLARVVARDEEEVIHCYIQVKDNTGFSMRYSSGVQLEVSGCFSQPLLEGPGNNSYTCKDSINFTCTSMGEYPKPQVEWVVNHEKHHGHPSETLDHDLNTKLFNISSILTITASAVETVQCVIRNTRNQKMRYSVQLSFPNCTYSTTDKEKPALWIIAWGVLGLALLMAVSGIVIFVILKSRRTSSSDSANVPADRSTSDRSTELAPLTQK</sequence>
<dbReference type="RefSeq" id="XP_033796211.1">
    <property type="nucleotide sequence ID" value="XM_033940320.1"/>
</dbReference>
<feature type="transmembrane region" description="Helical" evidence="12">
    <location>
        <begin position="255"/>
        <end position="281"/>
    </location>
</feature>